<proteinExistence type="predicted"/>
<evidence type="ECO:0000313" key="1">
    <source>
        <dbReference type="EMBL" id="KAI4869754.1"/>
    </source>
</evidence>
<sequence length="485" mass="55178">MAARGDRPGGSQDDYGEDWARDLRIQFESLLSEKRRTEFEQNRANRSRLNSPDPRDRPSSSNLRAPSATASASGSSRPGSAYGDRTHHQPSRDGSSAQPPSYSSLRNLPIIPTPPAPHDRESQKFRNLLLSLSLTPTKYENPGLLDEALQVIPLDRIYGEAEEESQVLQAQAESMGDGRKPEWGYQDCVIRALLRWFKRIFFSWVNNPPCPVCLSPTVAKGMTQPTPDESACGALRVELYECSNHSCRAFERFPRYSDVWRLLETRRGRCGEWANCFSMLCRAVGGRVRWVWNAEDHIWTEIYSEHKQRWIHVDACEEAWDNPRLYTEGWGKQMSYCIAFSIDGATDVTRRYVRKSEHALERNRCPEEVLLYVMQEIKNLRRANMSKEDRFRLEKEDSREDRELRGYVVASITQAVTRIVPGASSSSGPSVPVVARPSTSSPATDDQKLPAEQPVRQSGNAEWVAARGENGRRNRHQDPRDPPSR</sequence>
<gene>
    <name evidence="1" type="ORF">F4820DRAFT_365848</name>
</gene>
<dbReference type="EMBL" id="MU393428">
    <property type="protein sequence ID" value="KAI4869754.1"/>
    <property type="molecule type" value="Genomic_DNA"/>
</dbReference>
<accession>A0ACB9ZDB8</accession>
<keyword evidence="2" id="KW-1185">Reference proteome</keyword>
<name>A0ACB9ZDB8_9PEZI</name>
<protein>
    <submittedName>
        <fullName evidence="1">Uncharacterized protein</fullName>
    </submittedName>
</protein>
<evidence type="ECO:0000313" key="2">
    <source>
        <dbReference type="Proteomes" id="UP001497700"/>
    </source>
</evidence>
<dbReference type="Proteomes" id="UP001497700">
    <property type="component" value="Unassembled WGS sequence"/>
</dbReference>
<reference evidence="1 2" key="1">
    <citation type="journal article" date="2022" name="New Phytol.">
        <title>Ecological generalism drives hyperdiversity of secondary metabolite gene clusters in xylarialean endophytes.</title>
        <authorList>
            <person name="Franco M.E.E."/>
            <person name="Wisecaver J.H."/>
            <person name="Arnold A.E."/>
            <person name="Ju Y.M."/>
            <person name="Slot J.C."/>
            <person name="Ahrendt S."/>
            <person name="Moore L.P."/>
            <person name="Eastman K.E."/>
            <person name="Scott K."/>
            <person name="Konkel Z."/>
            <person name="Mondo S.J."/>
            <person name="Kuo A."/>
            <person name="Hayes R.D."/>
            <person name="Haridas S."/>
            <person name="Andreopoulos B."/>
            <person name="Riley R."/>
            <person name="LaButti K."/>
            <person name="Pangilinan J."/>
            <person name="Lipzen A."/>
            <person name="Amirebrahimi M."/>
            <person name="Yan J."/>
            <person name="Adam C."/>
            <person name="Keymanesh K."/>
            <person name="Ng V."/>
            <person name="Louie K."/>
            <person name="Northen T."/>
            <person name="Drula E."/>
            <person name="Henrissat B."/>
            <person name="Hsieh H.M."/>
            <person name="Youens-Clark K."/>
            <person name="Lutzoni F."/>
            <person name="Miadlikowska J."/>
            <person name="Eastwood D.C."/>
            <person name="Hamelin R.C."/>
            <person name="Grigoriev I.V."/>
            <person name="U'Ren J.M."/>
        </authorList>
    </citation>
    <scope>NUCLEOTIDE SEQUENCE [LARGE SCALE GENOMIC DNA]</scope>
    <source>
        <strain evidence="1 2">CBS 119005</strain>
    </source>
</reference>
<comment type="caution">
    <text evidence="1">The sequence shown here is derived from an EMBL/GenBank/DDBJ whole genome shotgun (WGS) entry which is preliminary data.</text>
</comment>
<organism evidence="1 2">
    <name type="scientific">Hypoxylon rubiginosum</name>
    <dbReference type="NCBI Taxonomy" id="110542"/>
    <lineage>
        <taxon>Eukaryota</taxon>
        <taxon>Fungi</taxon>
        <taxon>Dikarya</taxon>
        <taxon>Ascomycota</taxon>
        <taxon>Pezizomycotina</taxon>
        <taxon>Sordariomycetes</taxon>
        <taxon>Xylariomycetidae</taxon>
        <taxon>Xylariales</taxon>
        <taxon>Hypoxylaceae</taxon>
        <taxon>Hypoxylon</taxon>
    </lineage>
</organism>